<name>A0A7W7RBX1_KITKI</name>
<dbReference type="RefSeq" id="WP_184947091.1">
    <property type="nucleotide sequence ID" value="NZ_JACHJV010000004.1"/>
</dbReference>
<comment type="caution">
    <text evidence="1">The sequence shown here is derived from an EMBL/GenBank/DDBJ whole genome shotgun (WGS) entry which is preliminary data.</text>
</comment>
<dbReference type="EMBL" id="JACHJV010000004">
    <property type="protein sequence ID" value="MBB4929089.1"/>
    <property type="molecule type" value="Genomic_DNA"/>
</dbReference>
<keyword evidence="2" id="KW-1185">Reference proteome</keyword>
<proteinExistence type="predicted"/>
<dbReference type="AlphaFoldDB" id="A0A7W7RBX1"/>
<evidence type="ECO:0000313" key="1">
    <source>
        <dbReference type="EMBL" id="MBB4929089.1"/>
    </source>
</evidence>
<sequence length="93" mass="10374">MTLALVFADDAVEKMLPELTPTERVAVTDLMAALEIEPRQGEQQPGYDPNAEEYIVRLTPKRTAGRGISVVYRFHPYMASNGACLLRWLIIGP</sequence>
<gene>
    <name evidence="1" type="ORF">FHR34_008188</name>
</gene>
<reference evidence="1 2" key="1">
    <citation type="submission" date="2020-08" db="EMBL/GenBank/DDBJ databases">
        <title>Sequencing the genomes of 1000 actinobacteria strains.</title>
        <authorList>
            <person name="Klenk H.-P."/>
        </authorList>
    </citation>
    <scope>NUCLEOTIDE SEQUENCE [LARGE SCALE GENOMIC DNA]</scope>
    <source>
        <strain evidence="1 2">DSM 41654</strain>
    </source>
</reference>
<accession>A0A7W7RBX1</accession>
<dbReference type="Proteomes" id="UP000540506">
    <property type="component" value="Unassembled WGS sequence"/>
</dbReference>
<protein>
    <submittedName>
        <fullName evidence="1">Uncharacterized protein</fullName>
    </submittedName>
</protein>
<evidence type="ECO:0000313" key="2">
    <source>
        <dbReference type="Proteomes" id="UP000540506"/>
    </source>
</evidence>
<organism evidence="1 2">
    <name type="scientific">Kitasatospora kifunensis</name>
    <name type="common">Streptomyces kifunensis</name>
    <dbReference type="NCBI Taxonomy" id="58351"/>
    <lineage>
        <taxon>Bacteria</taxon>
        <taxon>Bacillati</taxon>
        <taxon>Actinomycetota</taxon>
        <taxon>Actinomycetes</taxon>
        <taxon>Kitasatosporales</taxon>
        <taxon>Streptomycetaceae</taxon>
        <taxon>Kitasatospora</taxon>
    </lineage>
</organism>